<accession>A0A3N1GAG5</accession>
<keyword evidence="3" id="KW-1185">Reference proteome</keyword>
<dbReference type="RefSeq" id="WP_123380814.1">
    <property type="nucleotide sequence ID" value="NZ_RJKN01000007.1"/>
</dbReference>
<dbReference type="Proteomes" id="UP000276232">
    <property type="component" value="Unassembled WGS sequence"/>
</dbReference>
<feature type="chain" id="PRO_5017974772" evidence="1">
    <location>
        <begin position="26"/>
        <end position="280"/>
    </location>
</feature>
<dbReference type="InParanoid" id="A0A3N1GAG5"/>
<reference evidence="2 3" key="1">
    <citation type="journal article" date="2015" name="Stand. Genomic Sci.">
        <title>Genomic Encyclopedia of Bacterial and Archaeal Type Strains, Phase III: the genomes of soil and plant-associated and newly described type strains.</title>
        <authorList>
            <person name="Whitman W.B."/>
            <person name="Woyke T."/>
            <person name="Klenk H.P."/>
            <person name="Zhou Y."/>
            <person name="Lilburn T.G."/>
            <person name="Beck B.J."/>
            <person name="De Vos P."/>
            <person name="Vandamme P."/>
            <person name="Eisen J.A."/>
            <person name="Garrity G."/>
            <person name="Hugenholtz P."/>
            <person name="Kyrpides N.C."/>
        </authorList>
    </citation>
    <scope>NUCLEOTIDE SEQUENCE [LARGE SCALE GENOMIC DNA]</scope>
    <source>
        <strain evidence="2 3">CECT 7306</strain>
    </source>
</reference>
<comment type="caution">
    <text evidence="2">The sequence shown here is derived from an EMBL/GenBank/DDBJ whole genome shotgun (WGS) entry which is preliminary data.</text>
</comment>
<protein>
    <submittedName>
        <fullName evidence="2">Uncharacterized protein</fullName>
    </submittedName>
</protein>
<evidence type="ECO:0000256" key="1">
    <source>
        <dbReference type="SAM" id="SignalP"/>
    </source>
</evidence>
<sequence length="280" mass="27391">MKRSTAVLAGALLAAPALLAPSAAAAGLPAPATSCADVADGSTVEGDLVVRAGTACELADVVVTGATRLGEAAELSLTGSTLGGRVAVGPDAALDLVGSTVEGRLVHRGYSVTATGSTFDGAVVVTADVERPALLVAEASTVGGDLRAVGAEVVLEGSRVAGDVVTESGSSTDVVDSVVRGGLQVLGNAAGALVCESEVHGDALLGDNDLGVQLGRTGPFAECDGQGVWGGDVVVEGTDGEVRLDGNVVRGDLAGDDNAPAPTGTANRVRGELRGQMADL</sequence>
<proteinExistence type="predicted"/>
<gene>
    <name evidence="2" type="ORF">EDC03_2746</name>
</gene>
<evidence type="ECO:0000313" key="3">
    <source>
        <dbReference type="Proteomes" id="UP000276232"/>
    </source>
</evidence>
<feature type="signal peptide" evidence="1">
    <location>
        <begin position="1"/>
        <end position="25"/>
    </location>
</feature>
<name>A0A3N1GAG5_9ACTN</name>
<keyword evidence="1" id="KW-0732">Signal</keyword>
<evidence type="ECO:0000313" key="2">
    <source>
        <dbReference type="EMBL" id="ROP27222.1"/>
    </source>
</evidence>
<dbReference type="AlphaFoldDB" id="A0A3N1GAG5"/>
<dbReference type="OrthoDB" id="5149096at2"/>
<dbReference type="EMBL" id="RJKN01000007">
    <property type="protein sequence ID" value="ROP27222.1"/>
    <property type="molecule type" value="Genomic_DNA"/>
</dbReference>
<organism evidence="2 3">
    <name type="scientific">Pseudokineococcus lusitanus</name>
    <dbReference type="NCBI Taxonomy" id="763993"/>
    <lineage>
        <taxon>Bacteria</taxon>
        <taxon>Bacillati</taxon>
        <taxon>Actinomycetota</taxon>
        <taxon>Actinomycetes</taxon>
        <taxon>Kineosporiales</taxon>
        <taxon>Kineosporiaceae</taxon>
        <taxon>Pseudokineococcus</taxon>
    </lineage>
</organism>